<dbReference type="AlphaFoldDB" id="A0A4R4TG94"/>
<reference evidence="1 2" key="1">
    <citation type="submission" date="2019-03" db="EMBL/GenBank/DDBJ databases">
        <title>Draft genome sequences of novel Actinobacteria.</title>
        <authorList>
            <person name="Sahin N."/>
            <person name="Ay H."/>
            <person name="Saygin H."/>
        </authorList>
    </citation>
    <scope>NUCLEOTIDE SEQUENCE [LARGE SCALE GENOMIC DNA]</scope>
    <source>
        <strain evidence="1 2">DSM 41900</strain>
    </source>
</reference>
<keyword evidence="2" id="KW-1185">Reference proteome</keyword>
<protein>
    <submittedName>
        <fullName evidence="1">DUF4279 domain-containing protein</fullName>
    </submittedName>
</protein>
<dbReference type="Pfam" id="PF14106">
    <property type="entry name" value="DUF4279"/>
    <property type="match status" value="1"/>
</dbReference>
<sequence length="141" mass="15107">MGPSMNYTHTEHPWVQTDATLVISKSDLVPEAVTERLGLEPTGTRLPGPSRWDPDGDPSGLWLLERAERELGHAGQVDAILDAITPSAEVLRELMDEGYDVGITTFGYVGTGAVLELSPAATTRLASLGIPLKLIVSTSNR</sequence>
<name>A0A4R4TG94_9ACTN</name>
<proteinExistence type="predicted"/>
<dbReference type="InterPro" id="IPR025459">
    <property type="entry name" value="DUF4279"/>
</dbReference>
<accession>A0A4R4TG94</accession>
<evidence type="ECO:0000313" key="1">
    <source>
        <dbReference type="EMBL" id="TDC74232.1"/>
    </source>
</evidence>
<comment type="caution">
    <text evidence="1">The sequence shown here is derived from an EMBL/GenBank/DDBJ whole genome shotgun (WGS) entry which is preliminary data.</text>
</comment>
<dbReference type="EMBL" id="SMKI01000157">
    <property type="protein sequence ID" value="TDC74232.1"/>
    <property type="molecule type" value="Genomic_DNA"/>
</dbReference>
<gene>
    <name evidence="1" type="ORF">E1283_16400</name>
</gene>
<dbReference type="Proteomes" id="UP000295345">
    <property type="component" value="Unassembled WGS sequence"/>
</dbReference>
<dbReference type="OrthoDB" id="4196158at2"/>
<evidence type="ECO:0000313" key="2">
    <source>
        <dbReference type="Proteomes" id="UP000295345"/>
    </source>
</evidence>
<organism evidence="1 2">
    <name type="scientific">Streptomyces hainanensis</name>
    <dbReference type="NCBI Taxonomy" id="402648"/>
    <lineage>
        <taxon>Bacteria</taxon>
        <taxon>Bacillati</taxon>
        <taxon>Actinomycetota</taxon>
        <taxon>Actinomycetes</taxon>
        <taxon>Kitasatosporales</taxon>
        <taxon>Streptomycetaceae</taxon>
        <taxon>Streptomyces</taxon>
    </lineage>
</organism>